<feature type="binding site" evidence="9">
    <location>
        <position position="245"/>
    </location>
    <ligand>
        <name>Mg(2+)</name>
        <dbReference type="ChEBI" id="CHEBI:18420"/>
    </ligand>
</feature>
<keyword evidence="3 9" id="KW-0479">Metal-binding</keyword>
<evidence type="ECO:0000256" key="1">
    <source>
        <dbReference type="ARBA" id="ARBA00010231"/>
    </source>
</evidence>
<sequence length="446" mass="45228">MGERRLFGTDGVRGLANGELLTPELAVALSASAARVLAERDRTHRPVAVVGRDPRASGEMLEAAVVAGLTSAGADAVRVGVLPTPAVAHLVDALGADLGVMISASHNPMPDNGIKLFASGGHKLPDALEIAVEDGMRDTGPRPTGAGIGRVRDLPDAAERYTAHLIDGTPSLAGLRVVVDCAHGAASTVAPDAYRRAGAEVVALHAEPDGLNINDGVGSTHLGPLQAAVREHGADLGIAHDGDADRCLAVDAAGAVIDGDRIMAVLAVAMRDAGELARDTLVTTVMSNLGLHLAMEAAGIAVRTTAVGDRYVLEELRAGGFTLGGEQSGHVVLPARSTTGDGLLTALRLMARMAETGSSLAELAGIVTPLPQVLQNVVVGDKGAVAASTAVRDAVEAAQVELGGTGRVLLRPSGTEQLVRVMVEAPTEEQARDTAAALAEVVAAAG</sequence>
<keyword evidence="2 9" id="KW-0597">Phosphoprotein</keyword>
<dbReference type="GO" id="GO:0008966">
    <property type="term" value="F:phosphoglucosamine mutase activity"/>
    <property type="evidence" value="ECO:0007669"/>
    <property type="project" value="UniProtKB-UniRule"/>
</dbReference>
<dbReference type="RefSeq" id="WP_185721414.1">
    <property type="nucleotide sequence ID" value="NZ_BAAAWI010000001.1"/>
</dbReference>
<dbReference type="InterPro" id="IPR005843">
    <property type="entry name" value="A-D-PHexomutase_C"/>
</dbReference>
<comment type="cofactor">
    <cofactor evidence="9">
        <name>Mg(2+)</name>
        <dbReference type="ChEBI" id="CHEBI:18420"/>
    </cofactor>
    <text evidence="9">Binds 1 Mg(2+) ion per subunit.</text>
</comment>
<feature type="modified residue" description="Phosphoserine" evidence="9">
    <location>
        <position position="105"/>
    </location>
</feature>
<dbReference type="FunFam" id="3.30.310.50:FF:000001">
    <property type="entry name" value="Phosphoglucosamine mutase"/>
    <property type="match status" value="1"/>
</dbReference>
<dbReference type="HAMAP" id="MF_01554_B">
    <property type="entry name" value="GlmM_B"/>
    <property type="match status" value="1"/>
</dbReference>
<dbReference type="Pfam" id="PF00408">
    <property type="entry name" value="PGM_PMM_IV"/>
    <property type="match status" value="1"/>
</dbReference>
<dbReference type="SUPFAM" id="SSF55957">
    <property type="entry name" value="Phosphoglucomutase, C-terminal domain"/>
    <property type="match status" value="1"/>
</dbReference>
<dbReference type="NCBIfam" id="TIGR01455">
    <property type="entry name" value="glmM"/>
    <property type="match status" value="1"/>
</dbReference>
<dbReference type="GO" id="GO:0006048">
    <property type="term" value="P:UDP-N-acetylglucosamine biosynthetic process"/>
    <property type="evidence" value="ECO:0007669"/>
    <property type="project" value="TreeGrafter"/>
</dbReference>
<dbReference type="SUPFAM" id="SSF53738">
    <property type="entry name" value="Phosphoglucomutase, first 3 domains"/>
    <property type="match status" value="3"/>
</dbReference>
<keyword evidence="17" id="KW-1185">Reference proteome</keyword>
<dbReference type="PROSITE" id="PS00710">
    <property type="entry name" value="PGM_PMM"/>
    <property type="match status" value="1"/>
</dbReference>
<evidence type="ECO:0000256" key="2">
    <source>
        <dbReference type="ARBA" id="ARBA00022553"/>
    </source>
</evidence>
<dbReference type="InterPro" id="IPR036900">
    <property type="entry name" value="A-D-PHexomutase_C_sf"/>
</dbReference>
<evidence type="ECO:0000256" key="5">
    <source>
        <dbReference type="ARBA" id="ARBA00023235"/>
    </source>
</evidence>
<dbReference type="Pfam" id="PF02879">
    <property type="entry name" value="PGM_PMM_II"/>
    <property type="match status" value="1"/>
</dbReference>
<evidence type="ECO:0000256" key="11">
    <source>
        <dbReference type="RuleBase" id="RU004327"/>
    </source>
</evidence>
<name>A0A7G7MP99_9PSEU</name>
<dbReference type="InterPro" id="IPR016066">
    <property type="entry name" value="A-D-PHexomutase_CS"/>
</dbReference>
<evidence type="ECO:0000313" key="17">
    <source>
        <dbReference type="Proteomes" id="UP000515728"/>
    </source>
</evidence>
<dbReference type="FunFam" id="3.40.120.10:FF:000001">
    <property type="entry name" value="Phosphoglucosamine mutase"/>
    <property type="match status" value="1"/>
</dbReference>
<evidence type="ECO:0000256" key="7">
    <source>
        <dbReference type="ARBA" id="ARBA00066330"/>
    </source>
</evidence>
<evidence type="ECO:0000256" key="3">
    <source>
        <dbReference type="ARBA" id="ARBA00022723"/>
    </source>
</evidence>
<dbReference type="GO" id="GO:0000287">
    <property type="term" value="F:magnesium ion binding"/>
    <property type="evidence" value="ECO:0007669"/>
    <property type="project" value="UniProtKB-UniRule"/>
</dbReference>
<dbReference type="AlphaFoldDB" id="A0A7G7MP99"/>
<dbReference type="GO" id="GO:0009252">
    <property type="term" value="P:peptidoglycan biosynthetic process"/>
    <property type="evidence" value="ECO:0007669"/>
    <property type="project" value="TreeGrafter"/>
</dbReference>
<dbReference type="Gene3D" id="3.30.310.50">
    <property type="entry name" value="Alpha-D-phosphohexomutase, C-terminal domain"/>
    <property type="match status" value="1"/>
</dbReference>
<evidence type="ECO:0000259" key="15">
    <source>
        <dbReference type="Pfam" id="PF02880"/>
    </source>
</evidence>
<proteinExistence type="inferred from homology"/>
<feature type="binding site" evidence="9">
    <location>
        <position position="241"/>
    </location>
    <ligand>
        <name>Mg(2+)</name>
        <dbReference type="ChEBI" id="CHEBI:18420"/>
    </ligand>
</feature>
<evidence type="ECO:0000259" key="14">
    <source>
        <dbReference type="Pfam" id="PF02879"/>
    </source>
</evidence>
<dbReference type="GO" id="GO:0004615">
    <property type="term" value="F:phosphomannomutase activity"/>
    <property type="evidence" value="ECO:0007669"/>
    <property type="project" value="TreeGrafter"/>
</dbReference>
<dbReference type="PRINTS" id="PR00509">
    <property type="entry name" value="PGMPMM"/>
</dbReference>
<dbReference type="InterPro" id="IPR005846">
    <property type="entry name" value="A-D-PHexomutase_a/b/a-III"/>
</dbReference>
<comment type="similarity">
    <text evidence="1 9 10">Belongs to the phosphohexose mutase family.</text>
</comment>
<keyword evidence="4 9" id="KW-0460">Magnesium</keyword>
<dbReference type="InterPro" id="IPR050060">
    <property type="entry name" value="Phosphoglucosamine_mutase"/>
</dbReference>
<feature type="binding site" evidence="9">
    <location>
        <position position="243"/>
    </location>
    <ligand>
        <name>Mg(2+)</name>
        <dbReference type="ChEBI" id="CHEBI:18420"/>
    </ligand>
</feature>
<dbReference type="InterPro" id="IPR005844">
    <property type="entry name" value="A-D-PHexomutase_a/b/a-I"/>
</dbReference>
<dbReference type="InterPro" id="IPR006352">
    <property type="entry name" value="GlmM_bact"/>
</dbReference>
<evidence type="ECO:0000256" key="10">
    <source>
        <dbReference type="RuleBase" id="RU004326"/>
    </source>
</evidence>
<dbReference type="GO" id="GO:0005829">
    <property type="term" value="C:cytosol"/>
    <property type="evidence" value="ECO:0007669"/>
    <property type="project" value="TreeGrafter"/>
</dbReference>
<dbReference type="Pfam" id="PF02878">
    <property type="entry name" value="PGM_PMM_I"/>
    <property type="match status" value="1"/>
</dbReference>
<dbReference type="Pfam" id="PF02880">
    <property type="entry name" value="PGM_PMM_III"/>
    <property type="match status" value="1"/>
</dbReference>
<feature type="domain" description="Alpha-D-phosphohexomutase alpha/beta/alpha" evidence="13">
    <location>
        <begin position="4"/>
        <end position="137"/>
    </location>
</feature>
<protein>
    <recommendedName>
        <fullName evidence="8 9">Phosphoglucosamine mutase</fullName>
        <ecNumber evidence="7 9">5.4.2.10</ecNumber>
    </recommendedName>
</protein>
<dbReference type="InterPro" id="IPR005841">
    <property type="entry name" value="Alpha-D-phosphohexomutase_SF"/>
</dbReference>
<evidence type="ECO:0000256" key="9">
    <source>
        <dbReference type="HAMAP-Rule" id="MF_01554"/>
    </source>
</evidence>
<feature type="domain" description="Alpha-D-phosphohexomutase alpha/beta/alpha" evidence="14">
    <location>
        <begin position="171"/>
        <end position="254"/>
    </location>
</feature>
<dbReference type="KEGG" id="ppel:H6H00_12400"/>
<feature type="domain" description="Alpha-D-phosphohexomutase alpha/beta/alpha" evidence="15">
    <location>
        <begin position="258"/>
        <end position="364"/>
    </location>
</feature>
<dbReference type="PANTHER" id="PTHR42946">
    <property type="entry name" value="PHOSPHOHEXOSE MUTASE"/>
    <property type="match status" value="1"/>
</dbReference>
<evidence type="ECO:0000256" key="4">
    <source>
        <dbReference type="ARBA" id="ARBA00022842"/>
    </source>
</evidence>
<comment type="catalytic activity">
    <reaction evidence="6 9 11">
        <text>alpha-D-glucosamine 1-phosphate = D-glucosamine 6-phosphate</text>
        <dbReference type="Rhea" id="RHEA:23424"/>
        <dbReference type="ChEBI" id="CHEBI:58516"/>
        <dbReference type="ChEBI" id="CHEBI:58725"/>
        <dbReference type="EC" id="5.4.2.10"/>
    </reaction>
</comment>
<dbReference type="GO" id="GO:0005975">
    <property type="term" value="P:carbohydrate metabolic process"/>
    <property type="evidence" value="ECO:0007669"/>
    <property type="project" value="InterPro"/>
</dbReference>
<comment type="PTM">
    <text evidence="9">Activated by phosphorylation.</text>
</comment>
<dbReference type="FunFam" id="3.40.120.10:FF:000002">
    <property type="entry name" value="Phosphoglucosamine mutase"/>
    <property type="match status" value="1"/>
</dbReference>
<dbReference type="EC" id="5.4.2.10" evidence="7 9"/>
<dbReference type="Gene3D" id="3.40.120.10">
    <property type="entry name" value="Alpha-D-Glucose-1,6-Bisphosphate, subunit A, domain 3"/>
    <property type="match status" value="3"/>
</dbReference>
<dbReference type="InterPro" id="IPR005845">
    <property type="entry name" value="A-D-PHexomutase_a/b/a-II"/>
</dbReference>
<reference evidence="16 17" key="1">
    <citation type="submission" date="2020-08" db="EMBL/GenBank/DDBJ databases">
        <authorList>
            <person name="Mo P."/>
        </authorList>
    </citation>
    <scope>NUCLEOTIDE SEQUENCE [LARGE SCALE GENOMIC DNA]</scope>
    <source>
        <strain evidence="16 17">CGMCC 4.1532</strain>
    </source>
</reference>
<evidence type="ECO:0000256" key="8">
    <source>
        <dbReference type="ARBA" id="ARBA00068193"/>
    </source>
</evidence>
<evidence type="ECO:0000259" key="13">
    <source>
        <dbReference type="Pfam" id="PF02878"/>
    </source>
</evidence>
<evidence type="ECO:0000256" key="6">
    <source>
        <dbReference type="ARBA" id="ARBA00050364"/>
    </source>
</evidence>
<evidence type="ECO:0000259" key="12">
    <source>
        <dbReference type="Pfam" id="PF00408"/>
    </source>
</evidence>
<feature type="active site" description="Phosphoserine intermediate" evidence="9">
    <location>
        <position position="105"/>
    </location>
</feature>
<accession>A0A7G7MP99</accession>
<gene>
    <name evidence="9" type="primary">glmM</name>
    <name evidence="16" type="ORF">H6H00_12400</name>
</gene>
<dbReference type="PANTHER" id="PTHR42946:SF1">
    <property type="entry name" value="PHOSPHOGLUCOMUTASE (ALPHA-D-GLUCOSE-1,6-BISPHOSPHATE-DEPENDENT)"/>
    <property type="match status" value="1"/>
</dbReference>
<organism evidence="16 17">
    <name type="scientific">Pseudonocardia petroleophila</name>
    <dbReference type="NCBI Taxonomy" id="37331"/>
    <lineage>
        <taxon>Bacteria</taxon>
        <taxon>Bacillati</taxon>
        <taxon>Actinomycetota</taxon>
        <taxon>Actinomycetes</taxon>
        <taxon>Pseudonocardiales</taxon>
        <taxon>Pseudonocardiaceae</taxon>
        <taxon>Pseudonocardia</taxon>
    </lineage>
</organism>
<feature type="domain" description="Alpha-D-phosphohexomutase C-terminal" evidence="12">
    <location>
        <begin position="376"/>
        <end position="440"/>
    </location>
</feature>
<dbReference type="Proteomes" id="UP000515728">
    <property type="component" value="Chromosome"/>
</dbReference>
<feature type="binding site" description="via phosphate group" evidence="9">
    <location>
        <position position="105"/>
    </location>
    <ligand>
        <name>Mg(2+)</name>
        <dbReference type="ChEBI" id="CHEBI:18420"/>
    </ligand>
</feature>
<dbReference type="CDD" id="cd05802">
    <property type="entry name" value="GlmM"/>
    <property type="match status" value="1"/>
</dbReference>
<dbReference type="InterPro" id="IPR016055">
    <property type="entry name" value="A-D-PHexomutase_a/b/a-I/II/III"/>
</dbReference>
<dbReference type="EMBL" id="CP060131">
    <property type="protein sequence ID" value="QNG54610.1"/>
    <property type="molecule type" value="Genomic_DNA"/>
</dbReference>
<keyword evidence="5 9" id="KW-0413">Isomerase</keyword>
<comment type="function">
    <text evidence="9 11">Catalyzes the conversion of glucosamine-6-phosphate to glucosamine-1-phosphate.</text>
</comment>
<evidence type="ECO:0000313" key="16">
    <source>
        <dbReference type="EMBL" id="QNG54610.1"/>
    </source>
</evidence>